<protein>
    <submittedName>
        <fullName evidence="1">Bacillithiol system redox-active protein YtxJ</fullName>
    </submittedName>
</protein>
<dbReference type="AlphaFoldDB" id="A0A927HDE6"/>
<dbReference type="SUPFAM" id="SSF52833">
    <property type="entry name" value="Thioredoxin-like"/>
    <property type="match status" value="1"/>
</dbReference>
<dbReference type="RefSeq" id="WP_191000032.1">
    <property type="nucleotide sequence ID" value="NZ_JACXSI010000070.1"/>
</dbReference>
<evidence type="ECO:0000313" key="1">
    <source>
        <dbReference type="EMBL" id="MBD3110496.1"/>
    </source>
</evidence>
<dbReference type="EMBL" id="JACXSI010000070">
    <property type="protein sequence ID" value="MBD3110496.1"/>
    <property type="molecule type" value="Genomic_DNA"/>
</dbReference>
<proteinExistence type="predicted"/>
<name>A0A927HDE6_9BACI</name>
<gene>
    <name evidence="1" type="primary">ytxJ</name>
    <name evidence="1" type="ORF">IEO70_19400</name>
</gene>
<dbReference type="NCBIfam" id="TIGR04019">
    <property type="entry name" value="B_thiol_YtxJ"/>
    <property type="match status" value="1"/>
</dbReference>
<dbReference type="Proteomes" id="UP000602076">
    <property type="component" value="Unassembled WGS sequence"/>
</dbReference>
<accession>A0A927HDE6</accession>
<dbReference type="InterPro" id="IPR036249">
    <property type="entry name" value="Thioredoxin-like_sf"/>
</dbReference>
<dbReference type="Gene3D" id="3.40.30.10">
    <property type="entry name" value="Glutaredoxin"/>
    <property type="match status" value="1"/>
</dbReference>
<comment type="caution">
    <text evidence="1">The sequence shown here is derived from an EMBL/GenBank/DDBJ whole genome shotgun (WGS) entry which is preliminary data.</text>
</comment>
<dbReference type="Pfam" id="PF11009">
    <property type="entry name" value="BrxC"/>
    <property type="match status" value="1"/>
</dbReference>
<dbReference type="InterPro" id="IPR022551">
    <property type="entry name" value="BrxC"/>
</dbReference>
<keyword evidence="2" id="KW-1185">Reference proteome</keyword>
<evidence type="ECO:0000313" key="2">
    <source>
        <dbReference type="Proteomes" id="UP000602076"/>
    </source>
</evidence>
<sequence>MAMQHITSKAEFDDYNKKDEFILLKHSNTCPISAYAYDQYVKFTEENPNFPAVYLVVQEDRALSNEIAETFHVKHESPQVIVFKNGNVAYHTSHRDITVEALEGAIQEQ</sequence>
<organism evidence="1 2">
    <name type="scientific">Peribacillus faecalis</name>
    <dbReference type="NCBI Taxonomy" id="2772559"/>
    <lineage>
        <taxon>Bacteria</taxon>
        <taxon>Bacillati</taxon>
        <taxon>Bacillota</taxon>
        <taxon>Bacilli</taxon>
        <taxon>Bacillales</taxon>
        <taxon>Bacillaceae</taxon>
        <taxon>Peribacillus</taxon>
    </lineage>
</organism>
<reference evidence="1" key="1">
    <citation type="submission" date="2020-09" db="EMBL/GenBank/DDBJ databases">
        <title>Bacillus faecalis sp. nov., a moderately halophilic bacterium isolated from cow faeces.</title>
        <authorList>
            <person name="Jiang L."/>
            <person name="Lee J."/>
        </authorList>
    </citation>
    <scope>NUCLEOTIDE SEQUENCE</scope>
    <source>
        <strain evidence="1">AGMB 02131</strain>
    </source>
</reference>